<gene>
    <name evidence="1" type="ORF">JOF53_001268</name>
</gene>
<dbReference type="Proteomes" id="UP001519363">
    <property type="component" value="Unassembled WGS sequence"/>
</dbReference>
<evidence type="ECO:0000313" key="1">
    <source>
        <dbReference type="EMBL" id="MBP2472396.1"/>
    </source>
</evidence>
<evidence type="ECO:0000313" key="2">
    <source>
        <dbReference type="Proteomes" id="UP001519363"/>
    </source>
</evidence>
<keyword evidence="2" id="KW-1185">Reference proteome</keyword>
<sequence length="160" mass="16934">MDTVQVQLLRDTTARDVLARWRAVPWPPGLRTITCHTAGDAVLTWTRWETEAPLLPMGASGAPRRYRVHQSGGEPESIVVSTFSAADHESARRWADALLARWTGEVLLGADVPGVLLVSAGEGLRHALHALGVPGPPGAVNGGFRRYGALTRGGSGRAGG</sequence>
<dbReference type="RefSeq" id="WP_086787878.1">
    <property type="nucleotide sequence ID" value="NZ_JAGIOO010000001.1"/>
</dbReference>
<comment type="caution">
    <text evidence="1">The sequence shown here is derived from an EMBL/GenBank/DDBJ whole genome shotgun (WGS) entry which is preliminary data.</text>
</comment>
<dbReference type="EMBL" id="JAGIOO010000001">
    <property type="protein sequence ID" value="MBP2472396.1"/>
    <property type="molecule type" value="Genomic_DNA"/>
</dbReference>
<reference evidence="1 2" key="1">
    <citation type="submission" date="2021-03" db="EMBL/GenBank/DDBJ databases">
        <title>Sequencing the genomes of 1000 actinobacteria strains.</title>
        <authorList>
            <person name="Klenk H.-P."/>
        </authorList>
    </citation>
    <scope>NUCLEOTIDE SEQUENCE [LARGE SCALE GENOMIC DNA]</scope>
    <source>
        <strain evidence="1 2">DSM 44580</strain>
    </source>
</reference>
<proteinExistence type="predicted"/>
<name>A0ABS5A717_9PSEU</name>
<protein>
    <submittedName>
        <fullName evidence="1">Uncharacterized protein</fullName>
    </submittedName>
</protein>
<organism evidence="1 2">
    <name type="scientific">Crossiella equi</name>
    <dbReference type="NCBI Taxonomy" id="130796"/>
    <lineage>
        <taxon>Bacteria</taxon>
        <taxon>Bacillati</taxon>
        <taxon>Actinomycetota</taxon>
        <taxon>Actinomycetes</taxon>
        <taxon>Pseudonocardiales</taxon>
        <taxon>Pseudonocardiaceae</taxon>
        <taxon>Crossiella</taxon>
    </lineage>
</organism>
<accession>A0ABS5A717</accession>